<accession>A0ACA9P9C2</accession>
<dbReference type="Proteomes" id="UP000789860">
    <property type="component" value="Unassembled WGS sequence"/>
</dbReference>
<organism evidence="1 2">
    <name type="scientific">Scutellospora calospora</name>
    <dbReference type="NCBI Taxonomy" id="85575"/>
    <lineage>
        <taxon>Eukaryota</taxon>
        <taxon>Fungi</taxon>
        <taxon>Fungi incertae sedis</taxon>
        <taxon>Mucoromycota</taxon>
        <taxon>Glomeromycotina</taxon>
        <taxon>Glomeromycetes</taxon>
        <taxon>Diversisporales</taxon>
        <taxon>Gigasporaceae</taxon>
        <taxon>Scutellospora</taxon>
    </lineage>
</organism>
<evidence type="ECO:0000313" key="1">
    <source>
        <dbReference type="EMBL" id="CAG8696271.1"/>
    </source>
</evidence>
<gene>
    <name evidence="1" type="ORF">SCALOS_LOCUS10327</name>
</gene>
<comment type="caution">
    <text evidence="1">The sequence shown here is derived from an EMBL/GenBank/DDBJ whole genome shotgun (WGS) entry which is preliminary data.</text>
</comment>
<name>A0ACA9P9C2_9GLOM</name>
<dbReference type="EMBL" id="CAJVPM010037749">
    <property type="protein sequence ID" value="CAG8696271.1"/>
    <property type="molecule type" value="Genomic_DNA"/>
</dbReference>
<sequence>TISESSNEKRYSRKEKGKGKMIYRDNSTEREDTTQKETTKEVRNSSIIPKIKAEKEIKTDNVSKGSGKRRFSEDTTEQENPRKETKQNQTIEKLNI</sequence>
<keyword evidence="2" id="KW-1185">Reference proteome</keyword>
<protein>
    <submittedName>
        <fullName evidence="1">6630_t:CDS:1</fullName>
    </submittedName>
</protein>
<feature type="non-terminal residue" evidence="1">
    <location>
        <position position="96"/>
    </location>
</feature>
<reference evidence="1" key="1">
    <citation type="submission" date="2021-06" db="EMBL/GenBank/DDBJ databases">
        <authorList>
            <person name="Kallberg Y."/>
            <person name="Tangrot J."/>
            <person name="Rosling A."/>
        </authorList>
    </citation>
    <scope>NUCLEOTIDE SEQUENCE</scope>
    <source>
        <strain evidence="1">AU212A</strain>
    </source>
</reference>
<evidence type="ECO:0000313" key="2">
    <source>
        <dbReference type="Proteomes" id="UP000789860"/>
    </source>
</evidence>
<feature type="non-terminal residue" evidence="1">
    <location>
        <position position="1"/>
    </location>
</feature>
<proteinExistence type="predicted"/>